<evidence type="ECO:0000256" key="1">
    <source>
        <dbReference type="ARBA" id="ARBA00000077"/>
    </source>
</evidence>
<dbReference type="NCBIfam" id="NF001236">
    <property type="entry name" value="PRK00203.1"/>
    <property type="match status" value="1"/>
</dbReference>
<keyword evidence="9 12" id="KW-0378">Hydrolase</keyword>
<dbReference type="InterPro" id="IPR036397">
    <property type="entry name" value="RNaseH_sf"/>
</dbReference>
<dbReference type="Pfam" id="PF00075">
    <property type="entry name" value="RNase_H"/>
    <property type="match status" value="1"/>
</dbReference>
<evidence type="ECO:0000256" key="5">
    <source>
        <dbReference type="ARBA" id="ARBA00012180"/>
    </source>
</evidence>
<dbReference type="GO" id="GO:0003676">
    <property type="term" value="F:nucleic acid binding"/>
    <property type="evidence" value="ECO:0007669"/>
    <property type="project" value="InterPro"/>
</dbReference>
<evidence type="ECO:0000256" key="2">
    <source>
        <dbReference type="ARBA" id="ARBA00001946"/>
    </source>
</evidence>
<dbReference type="InterPro" id="IPR022892">
    <property type="entry name" value="RNaseHI"/>
</dbReference>
<dbReference type="PROSITE" id="PS50879">
    <property type="entry name" value="RNASE_H_1"/>
    <property type="match status" value="1"/>
</dbReference>
<dbReference type="PANTHER" id="PTHR10642">
    <property type="entry name" value="RIBONUCLEASE H1"/>
    <property type="match status" value="1"/>
</dbReference>
<dbReference type="EMBL" id="VWSH01000001">
    <property type="protein sequence ID" value="KAA5536487.1"/>
    <property type="molecule type" value="Genomic_DNA"/>
</dbReference>
<keyword evidence="13" id="KW-1185">Reference proteome</keyword>
<dbReference type="GO" id="GO:0043137">
    <property type="term" value="P:DNA replication, removal of RNA primer"/>
    <property type="evidence" value="ECO:0007669"/>
    <property type="project" value="TreeGrafter"/>
</dbReference>
<comment type="cofactor">
    <cofactor evidence="2">
        <name>Mg(2+)</name>
        <dbReference type="ChEBI" id="CHEBI:18420"/>
    </cofactor>
</comment>
<sequence>MSLIIYTDGASRGNPGRGGYGAILKWGEKEMELSEGFKLTTNNRMELLAVIKALEALKRDSLDIQIFTDSEYVVNSIEKGWVFGWEKKNFAGKKNADLWQRFLKVYRKHRIKMNWVKGHASNVMNNRCDVLATRAADGGNLLTDEVYEMEYYAQ</sequence>
<keyword evidence="8" id="KW-0255">Endonuclease</keyword>
<evidence type="ECO:0000259" key="11">
    <source>
        <dbReference type="PROSITE" id="PS50879"/>
    </source>
</evidence>
<evidence type="ECO:0000256" key="3">
    <source>
        <dbReference type="ARBA" id="ARBA00005300"/>
    </source>
</evidence>
<name>A0A5M6CN54_9BACT</name>
<comment type="catalytic activity">
    <reaction evidence="1">
        <text>Endonucleolytic cleavage to 5'-phosphomonoester.</text>
        <dbReference type="EC" id="3.1.26.4"/>
    </reaction>
</comment>
<feature type="domain" description="RNase H type-1" evidence="11">
    <location>
        <begin position="1"/>
        <end position="137"/>
    </location>
</feature>
<dbReference type="EC" id="3.1.26.4" evidence="5"/>
<dbReference type="GO" id="GO:0004523">
    <property type="term" value="F:RNA-DNA hybrid ribonuclease activity"/>
    <property type="evidence" value="ECO:0007669"/>
    <property type="project" value="UniProtKB-EC"/>
</dbReference>
<evidence type="ECO:0000256" key="6">
    <source>
        <dbReference type="ARBA" id="ARBA00022722"/>
    </source>
</evidence>
<organism evidence="12 13">
    <name type="scientific">Taibaiella lutea</name>
    <dbReference type="NCBI Taxonomy" id="2608001"/>
    <lineage>
        <taxon>Bacteria</taxon>
        <taxon>Pseudomonadati</taxon>
        <taxon>Bacteroidota</taxon>
        <taxon>Chitinophagia</taxon>
        <taxon>Chitinophagales</taxon>
        <taxon>Chitinophagaceae</taxon>
        <taxon>Taibaiella</taxon>
    </lineage>
</organism>
<protein>
    <recommendedName>
        <fullName evidence="5">ribonuclease H</fullName>
        <ecNumber evidence="5">3.1.26.4</ecNumber>
    </recommendedName>
</protein>
<dbReference type="RefSeq" id="WP_150031064.1">
    <property type="nucleotide sequence ID" value="NZ_VWSH01000001.1"/>
</dbReference>
<keyword evidence="6" id="KW-0540">Nuclease</keyword>
<dbReference type="InterPro" id="IPR002156">
    <property type="entry name" value="RNaseH_domain"/>
</dbReference>
<evidence type="ECO:0000256" key="10">
    <source>
        <dbReference type="ARBA" id="ARBA00022842"/>
    </source>
</evidence>
<dbReference type="AlphaFoldDB" id="A0A5M6CN54"/>
<accession>A0A5M6CN54</accession>
<proteinExistence type="inferred from homology"/>
<comment type="similarity">
    <text evidence="3">Belongs to the RNase H family.</text>
</comment>
<dbReference type="PANTHER" id="PTHR10642:SF26">
    <property type="entry name" value="RIBONUCLEASE H1"/>
    <property type="match status" value="1"/>
</dbReference>
<dbReference type="InterPro" id="IPR012337">
    <property type="entry name" value="RNaseH-like_sf"/>
</dbReference>
<dbReference type="GO" id="GO:0046872">
    <property type="term" value="F:metal ion binding"/>
    <property type="evidence" value="ECO:0007669"/>
    <property type="project" value="UniProtKB-KW"/>
</dbReference>
<evidence type="ECO:0000256" key="9">
    <source>
        <dbReference type="ARBA" id="ARBA00022801"/>
    </source>
</evidence>
<evidence type="ECO:0000313" key="13">
    <source>
        <dbReference type="Proteomes" id="UP000323632"/>
    </source>
</evidence>
<reference evidence="12 13" key="1">
    <citation type="submission" date="2019-09" db="EMBL/GenBank/DDBJ databases">
        <title>Genome sequence and assembly of Taibaiella sp.</title>
        <authorList>
            <person name="Chhetri G."/>
        </authorList>
    </citation>
    <scope>NUCLEOTIDE SEQUENCE [LARGE SCALE GENOMIC DNA]</scope>
    <source>
        <strain evidence="12 13">KVB11</strain>
    </source>
</reference>
<keyword evidence="10" id="KW-0460">Magnesium</keyword>
<evidence type="ECO:0000256" key="7">
    <source>
        <dbReference type="ARBA" id="ARBA00022723"/>
    </source>
</evidence>
<gene>
    <name evidence="12" type="primary">rnhA</name>
    <name evidence="12" type="ORF">F0919_02125</name>
</gene>
<dbReference type="SUPFAM" id="SSF53098">
    <property type="entry name" value="Ribonuclease H-like"/>
    <property type="match status" value="1"/>
</dbReference>
<evidence type="ECO:0000256" key="4">
    <source>
        <dbReference type="ARBA" id="ARBA00011245"/>
    </source>
</evidence>
<evidence type="ECO:0000313" key="12">
    <source>
        <dbReference type="EMBL" id="KAA5536487.1"/>
    </source>
</evidence>
<comment type="subunit">
    <text evidence="4">Monomer.</text>
</comment>
<dbReference type="Gene3D" id="3.30.420.10">
    <property type="entry name" value="Ribonuclease H-like superfamily/Ribonuclease H"/>
    <property type="match status" value="1"/>
</dbReference>
<dbReference type="Proteomes" id="UP000323632">
    <property type="component" value="Unassembled WGS sequence"/>
</dbReference>
<keyword evidence="7" id="KW-0479">Metal-binding</keyword>
<dbReference type="InterPro" id="IPR050092">
    <property type="entry name" value="RNase_H"/>
</dbReference>
<evidence type="ECO:0000256" key="8">
    <source>
        <dbReference type="ARBA" id="ARBA00022759"/>
    </source>
</evidence>
<dbReference type="CDD" id="cd09278">
    <property type="entry name" value="RNase_HI_prokaryote_like"/>
    <property type="match status" value="1"/>
</dbReference>
<comment type="caution">
    <text evidence="12">The sequence shown here is derived from an EMBL/GenBank/DDBJ whole genome shotgun (WGS) entry which is preliminary data.</text>
</comment>